<feature type="compositionally biased region" description="Low complexity" evidence="7">
    <location>
        <begin position="144"/>
        <end position="155"/>
    </location>
</feature>
<dbReference type="PANTHER" id="PTHR11081:SF9">
    <property type="entry name" value="FLAP ENDONUCLEASE 1"/>
    <property type="match status" value="1"/>
</dbReference>
<dbReference type="GO" id="GO:0005634">
    <property type="term" value="C:nucleus"/>
    <property type="evidence" value="ECO:0007669"/>
    <property type="project" value="TreeGrafter"/>
</dbReference>
<gene>
    <name evidence="10" type="ORF">OE88DRAFT_1737271</name>
</gene>
<protein>
    <submittedName>
        <fullName evidence="10">PIN domain-like protein</fullName>
    </submittedName>
</protein>
<reference evidence="10 11" key="1">
    <citation type="journal article" date="2019" name="Nat. Ecol. Evol.">
        <title>Megaphylogeny resolves global patterns of mushroom evolution.</title>
        <authorList>
            <person name="Varga T."/>
            <person name="Krizsan K."/>
            <person name="Foldi C."/>
            <person name="Dima B."/>
            <person name="Sanchez-Garcia M."/>
            <person name="Sanchez-Ramirez S."/>
            <person name="Szollosi G.J."/>
            <person name="Szarkandi J.G."/>
            <person name="Papp V."/>
            <person name="Albert L."/>
            <person name="Andreopoulos W."/>
            <person name="Angelini C."/>
            <person name="Antonin V."/>
            <person name="Barry K.W."/>
            <person name="Bougher N.L."/>
            <person name="Buchanan P."/>
            <person name="Buyck B."/>
            <person name="Bense V."/>
            <person name="Catcheside P."/>
            <person name="Chovatia M."/>
            <person name="Cooper J."/>
            <person name="Damon W."/>
            <person name="Desjardin D."/>
            <person name="Finy P."/>
            <person name="Geml J."/>
            <person name="Haridas S."/>
            <person name="Hughes K."/>
            <person name="Justo A."/>
            <person name="Karasinski D."/>
            <person name="Kautmanova I."/>
            <person name="Kiss B."/>
            <person name="Kocsube S."/>
            <person name="Kotiranta H."/>
            <person name="LaButti K.M."/>
            <person name="Lechner B.E."/>
            <person name="Liimatainen K."/>
            <person name="Lipzen A."/>
            <person name="Lukacs Z."/>
            <person name="Mihaltcheva S."/>
            <person name="Morgado L.N."/>
            <person name="Niskanen T."/>
            <person name="Noordeloos M.E."/>
            <person name="Ohm R.A."/>
            <person name="Ortiz-Santana B."/>
            <person name="Ovrebo C."/>
            <person name="Racz N."/>
            <person name="Riley R."/>
            <person name="Savchenko A."/>
            <person name="Shiryaev A."/>
            <person name="Soop K."/>
            <person name="Spirin V."/>
            <person name="Szebenyi C."/>
            <person name="Tomsovsky M."/>
            <person name="Tulloss R.E."/>
            <person name="Uehling J."/>
            <person name="Grigoriev I.V."/>
            <person name="Vagvolgyi C."/>
            <person name="Papp T."/>
            <person name="Martin F.M."/>
            <person name="Miettinen O."/>
            <person name="Hibbett D.S."/>
            <person name="Nagy L.G."/>
        </authorList>
    </citation>
    <scope>NUCLEOTIDE SEQUENCE [LARGE SCALE GENOMIC DNA]</scope>
    <source>
        <strain evidence="10 11">OMC1185</strain>
    </source>
</reference>
<feature type="region of interest" description="Disordered" evidence="7">
    <location>
        <begin position="142"/>
        <end position="165"/>
    </location>
</feature>
<sequence length="730" mass="79219">MGVLGLTPFLQKIRPELIRTLPNRLKDLSGSTIVIDGTLITTRLHFAPGIGSHQHVIGWYRLIRELHEANVNAICVFDGKVRSSAKRLETERRRQVRVTDIARGGLELERFERLKKLKRVLDAADGLERSWTTSKLRELVADVPTSSLPPTSSDSELQSHYDDSGVGAISDEHVAVQVLKEQLPALTPSSDKPDSNLDASSPPPTPSDSELQSHYDDSGVGAVSDEHVVGQLLKEQLPALTPSSDKPDSNLDASSPPPTPSESELQSHYDDSGVGAVSDEHVVGQLLKEQLPALTPSSDKPDSNLDASSPPPTPSESELQSHYDDSGIGAASDEHVVGQLLKEQLPALPSSPDKLDSNSDVTELDSAPAAQASGDLVQEITSSAAPSAPSPPAKDQHLEGPEAQALEELVSTEEPESLICPADIPDALGSLYLDYCRSVPALHSMVSAPTPAPADAIEAEEDQVMSRNQQQLLIDEGNVWTSLSNEQGDAVEEEQSLFSLTERSMLISESYQKRTNPPTPKTYKESKLILRAMGVPCIDTEGPFEAEALACALVVAGHADYVASEDTDVLVYEAPLIRNITSKQSPLSLLSGADIRSSLSLSRPAFVDFLLLLGTDFSRRIKNIGPKRALQFIRAHGSIERLIEQETRYPLSMEPEVYLEQVQVARMAYATMPPLPEEEELKQGKWDEEKVRKVLGKFKLLREAGSSLDGREDHQEALAGNYFGDSPGVL</sequence>
<feature type="region of interest" description="Disordered" evidence="7">
    <location>
        <begin position="239"/>
        <end position="329"/>
    </location>
</feature>
<keyword evidence="2" id="KW-0540">Nuclease</keyword>
<dbReference type="SUPFAM" id="SSF47807">
    <property type="entry name" value="5' to 3' exonuclease, C-terminal subdomain"/>
    <property type="match status" value="1"/>
</dbReference>
<dbReference type="SMART" id="SM00279">
    <property type="entry name" value="HhH2"/>
    <property type="match status" value="1"/>
</dbReference>
<dbReference type="GO" id="GO:0006281">
    <property type="term" value="P:DNA repair"/>
    <property type="evidence" value="ECO:0007669"/>
    <property type="project" value="UniProtKB-ARBA"/>
</dbReference>
<keyword evidence="11" id="KW-1185">Reference proteome</keyword>
<dbReference type="STRING" id="5364.A0A5C3MVD4"/>
<dbReference type="Gene3D" id="1.10.150.20">
    <property type="entry name" value="5' to 3' exonuclease, C-terminal subdomain"/>
    <property type="match status" value="1"/>
</dbReference>
<dbReference type="InterPro" id="IPR036279">
    <property type="entry name" value="5-3_exonuclease_C_sf"/>
</dbReference>
<accession>A0A5C3MVD4</accession>
<dbReference type="CDD" id="cd09897">
    <property type="entry name" value="H3TH_FEN1-XPG-like"/>
    <property type="match status" value="1"/>
</dbReference>
<feature type="region of interest" description="Disordered" evidence="7">
    <location>
        <begin position="185"/>
        <end position="221"/>
    </location>
</feature>
<dbReference type="Pfam" id="PF00752">
    <property type="entry name" value="XPG_N"/>
    <property type="match status" value="1"/>
</dbReference>
<dbReference type="Pfam" id="PF00867">
    <property type="entry name" value="XPG_I"/>
    <property type="match status" value="1"/>
</dbReference>
<dbReference type="InterPro" id="IPR008918">
    <property type="entry name" value="HhH2"/>
</dbReference>
<comment type="cofactor">
    <cofactor evidence="1">
        <name>Mg(2+)</name>
        <dbReference type="ChEBI" id="CHEBI:18420"/>
    </cofactor>
</comment>
<dbReference type="GO" id="GO:0008409">
    <property type="term" value="F:5'-3' exonuclease activity"/>
    <property type="evidence" value="ECO:0007669"/>
    <property type="project" value="TreeGrafter"/>
</dbReference>
<dbReference type="OrthoDB" id="31113at2759"/>
<dbReference type="SMART" id="SM00485">
    <property type="entry name" value="XPGN"/>
    <property type="match status" value="1"/>
</dbReference>
<keyword evidence="3" id="KW-0479">Metal-binding</keyword>
<feature type="domain" description="XPG-I" evidence="8">
    <location>
        <begin position="531"/>
        <end position="601"/>
    </location>
</feature>
<name>A0A5C3MVD4_9AGAM</name>
<dbReference type="Proteomes" id="UP000305948">
    <property type="component" value="Unassembled WGS sequence"/>
</dbReference>
<dbReference type="InterPro" id="IPR029060">
    <property type="entry name" value="PIN-like_dom_sf"/>
</dbReference>
<feature type="region of interest" description="Disordered" evidence="7">
    <location>
        <begin position="709"/>
        <end position="730"/>
    </location>
</feature>
<dbReference type="InterPro" id="IPR006084">
    <property type="entry name" value="XPG/Rad2"/>
</dbReference>
<evidence type="ECO:0000256" key="2">
    <source>
        <dbReference type="ARBA" id="ARBA00022722"/>
    </source>
</evidence>
<evidence type="ECO:0000259" key="8">
    <source>
        <dbReference type="SMART" id="SM00484"/>
    </source>
</evidence>
<organism evidence="10 11">
    <name type="scientific">Heliocybe sulcata</name>
    <dbReference type="NCBI Taxonomy" id="5364"/>
    <lineage>
        <taxon>Eukaryota</taxon>
        <taxon>Fungi</taxon>
        <taxon>Dikarya</taxon>
        <taxon>Basidiomycota</taxon>
        <taxon>Agaricomycotina</taxon>
        <taxon>Agaricomycetes</taxon>
        <taxon>Gloeophyllales</taxon>
        <taxon>Gloeophyllaceae</taxon>
        <taxon>Heliocybe</taxon>
    </lineage>
</organism>
<dbReference type="EMBL" id="ML213517">
    <property type="protein sequence ID" value="TFK49060.1"/>
    <property type="molecule type" value="Genomic_DNA"/>
</dbReference>
<keyword evidence="5" id="KW-0378">Hydrolase</keyword>
<evidence type="ECO:0000256" key="5">
    <source>
        <dbReference type="ARBA" id="ARBA00022801"/>
    </source>
</evidence>
<evidence type="ECO:0000256" key="1">
    <source>
        <dbReference type="ARBA" id="ARBA00001946"/>
    </source>
</evidence>
<dbReference type="InterPro" id="IPR006085">
    <property type="entry name" value="XPG_DNA_repair_N"/>
</dbReference>
<dbReference type="SUPFAM" id="SSF88723">
    <property type="entry name" value="PIN domain-like"/>
    <property type="match status" value="1"/>
</dbReference>
<dbReference type="PANTHER" id="PTHR11081">
    <property type="entry name" value="FLAP ENDONUCLEASE FAMILY MEMBER"/>
    <property type="match status" value="1"/>
</dbReference>
<dbReference type="Gene3D" id="3.40.50.1010">
    <property type="entry name" value="5'-nuclease"/>
    <property type="match status" value="2"/>
</dbReference>
<dbReference type="SMART" id="SM00484">
    <property type="entry name" value="XPGI"/>
    <property type="match status" value="1"/>
</dbReference>
<dbReference type="AlphaFoldDB" id="A0A5C3MVD4"/>
<dbReference type="GO" id="GO:0003677">
    <property type="term" value="F:DNA binding"/>
    <property type="evidence" value="ECO:0007669"/>
    <property type="project" value="InterPro"/>
</dbReference>
<proteinExistence type="predicted"/>
<dbReference type="GO" id="GO:0046872">
    <property type="term" value="F:metal ion binding"/>
    <property type="evidence" value="ECO:0007669"/>
    <property type="project" value="UniProtKB-KW"/>
</dbReference>
<dbReference type="PRINTS" id="PR00853">
    <property type="entry name" value="XPGRADSUPER"/>
</dbReference>
<keyword evidence="6" id="KW-0460">Magnesium</keyword>
<feature type="domain" description="XPG N-terminal" evidence="9">
    <location>
        <begin position="1"/>
        <end position="100"/>
    </location>
</feature>
<evidence type="ECO:0000256" key="4">
    <source>
        <dbReference type="ARBA" id="ARBA00022759"/>
    </source>
</evidence>
<feature type="region of interest" description="Disordered" evidence="7">
    <location>
        <begin position="380"/>
        <end position="399"/>
    </location>
</feature>
<evidence type="ECO:0000313" key="10">
    <source>
        <dbReference type="EMBL" id="TFK49060.1"/>
    </source>
</evidence>
<evidence type="ECO:0000259" key="9">
    <source>
        <dbReference type="SMART" id="SM00485"/>
    </source>
</evidence>
<dbReference type="GO" id="GO:0017108">
    <property type="term" value="F:5'-flap endonuclease activity"/>
    <property type="evidence" value="ECO:0007669"/>
    <property type="project" value="TreeGrafter"/>
</dbReference>
<dbReference type="InterPro" id="IPR006086">
    <property type="entry name" value="XPG-I_dom"/>
</dbReference>
<dbReference type="GO" id="GO:0005737">
    <property type="term" value="C:cytoplasm"/>
    <property type="evidence" value="ECO:0007669"/>
    <property type="project" value="TreeGrafter"/>
</dbReference>
<evidence type="ECO:0000256" key="6">
    <source>
        <dbReference type="ARBA" id="ARBA00022842"/>
    </source>
</evidence>
<evidence type="ECO:0000256" key="7">
    <source>
        <dbReference type="SAM" id="MobiDB-lite"/>
    </source>
</evidence>
<evidence type="ECO:0000313" key="11">
    <source>
        <dbReference type="Proteomes" id="UP000305948"/>
    </source>
</evidence>
<keyword evidence="4" id="KW-0255">Endonuclease</keyword>
<evidence type="ECO:0000256" key="3">
    <source>
        <dbReference type="ARBA" id="ARBA00022723"/>
    </source>
</evidence>